<dbReference type="NCBIfam" id="TIGR01493">
    <property type="entry name" value="HAD-SF-IA-v2"/>
    <property type="match status" value="1"/>
</dbReference>
<proteinExistence type="predicted"/>
<evidence type="ECO:0000313" key="3">
    <source>
        <dbReference type="EMBL" id="PJK29366.1"/>
    </source>
</evidence>
<dbReference type="PRINTS" id="PR00413">
    <property type="entry name" value="HADHALOGNASE"/>
</dbReference>
<comment type="caution">
    <text evidence="3">The sequence shown here is derived from an EMBL/GenBank/DDBJ whole genome shotgun (WGS) entry which is preliminary data.</text>
</comment>
<evidence type="ECO:0000256" key="2">
    <source>
        <dbReference type="SAM" id="MobiDB-lite"/>
    </source>
</evidence>
<gene>
    <name evidence="3" type="ORF">CVT23_12250</name>
</gene>
<organism evidence="3 4">
    <name type="scientific">Minwuia thermotolerans</name>
    <dbReference type="NCBI Taxonomy" id="2056226"/>
    <lineage>
        <taxon>Bacteria</taxon>
        <taxon>Pseudomonadati</taxon>
        <taxon>Pseudomonadota</taxon>
        <taxon>Alphaproteobacteria</taxon>
        <taxon>Minwuiales</taxon>
        <taxon>Minwuiaceae</taxon>
        <taxon>Minwuia</taxon>
    </lineage>
</organism>
<dbReference type="InterPro" id="IPR036412">
    <property type="entry name" value="HAD-like_sf"/>
</dbReference>
<dbReference type="RefSeq" id="WP_109792091.1">
    <property type="nucleotide sequence ID" value="NZ_PHIG01000033.1"/>
</dbReference>
<dbReference type="Proteomes" id="UP000229498">
    <property type="component" value="Unassembled WGS sequence"/>
</dbReference>
<dbReference type="EMBL" id="PHIG01000033">
    <property type="protein sequence ID" value="PJK29366.1"/>
    <property type="molecule type" value="Genomic_DNA"/>
</dbReference>
<dbReference type="AlphaFoldDB" id="A0A2M9G0Y0"/>
<dbReference type="OrthoDB" id="9785638at2"/>
<dbReference type="PANTHER" id="PTHR43316:SF3">
    <property type="entry name" value="HALOACID DEHALOGENASE, TYPE II (AFU_ORTHOLOGUE AFUA_2G07750)-RELATED"/>
    <property type="match status" value="1"/>
</dbReference>
<reference evidence="3 4" key="1">
    <citation type="submission" date="2017-11" db="EMBL/GenBank/DDBJ databases">
        <title>Draft genome sequence of Rhizobiales bacterium SY3-13.</title>
        <authorList>
            <person name="Sun C."/>
        </authorList>
    </citation>
    <scope>NUCLEOTIDE SEQUENCE [LARGE SCALE GENOMIC DNA]</scope>
    <source>
        <strain evidence="3 4">SY3-13</strain>
    </source>
</reference>
<protein>
    <submittedName>
        <fullName evidence="3">Haloacid dehalogenase type II</fullName>
    </submittedName>
</protein>
<dbReference type="Gene3D" id="1.10.150.240">
    <property type="entry name" value="Putative phosphatase, domain 2"/>
    <property type="match status" value="1"/>
</dbReference>
<dbReference type="PANTHER" id="PTHR43316">
    <property type="entry name" value="HYDROLASE, HALOACID DELAHOGENASE-RELATED"/>
    <property type="match status" value="1"/>
</dbReference>
<dbReference type="Pfam" id="PF00702">
    <property type="entry name" value="Hydrolase"/>
    <property type="match status" value="1"/>
</dbReference>
<keyword evidence="4" id="KW-1185">Reference proteome</keyword>
<dbReference type="InterPro" id="IPR023214">
    <property type="entry name" value="HAD_sf"/>
</dbReference>
<dbReference type="InterPro" id="IPR006439">
    <property type="entry name" value="HAD-SF_hydro_IA"/>
</dbReference>
<sequence length="236" mass="26409">MGAIRALTFDTGGTILDWHGGVSAAFAEAGRKRGIERDWAAITNDYRRRSLKQMLNHGADGPAQYNIDDVHRAMLDKVIADHDLGALTGEDREAIWYRWHELKCWPDFPAALADLRTSHVVASFTILSTSLIVDTARANGLSWDAVISCEMIGIYKTRPESYRTAAKWLRLDPGECMMVACHNFDLRAAREVGFRSAFVRRPDEWGAEGPPDPEPDPDHDVIADSFPEMVEKVRAL</sequence>
<keyword evidence="1" id="KW-0378">Hydrolase</keyword>
<name>A0A2M9G0Y0_9PROT</name>
<feature type="region of interest" description="Disordered" evidence="2">
    <location>
        <begin position="203"/>
        <end position="222"/>
    </location>
</feature>
<dbReference type="GO" id="GO:0016787">
    <property type="term" value="F:hydrolase activity"/>
    <property type="evidence" value="ECO:0007669"/>
    <property type="project" value="UniProtKB-KW"/>
</dbReference>
<dbReference type="SUPFAM" id="SSF56784">
    <property type="entry name" value="HAD-like"/>
    <property type="match status" value="1"/>
</dbReference>
<dbReference type="InterPro" id="IPR023198">
    <property type="entry name" value="PGP-like_dom2"/>
</dbReference>
<evidence type="ECO:0000256" key="1">
    <source>
        <dbReference type="ARBA" id="ARBA00022801"/>
    </source>
</evidence>
<accession>A0A2M9G0Y0</accession>
<dbReference type="InterPro" id="IPR051540">
    <property type="entry name" value="S-2-haloacid_dehalogenase"/>
</dbReference>
<dbReference type="Gene3D" id="3.40.50.1000">
    <property type="entry name" value="HAD superfamily/HAD-like"/>
    <property type="match status" value="1"/>
</dbReference>
<evidence type="ECO:0000313" key="4">
    <source>
        <dbReference type="Proteomes" id="UP000229498"/>
    </source>
</evidence>